<keyword evidence="8" id="KW-0443">Lipid metabolism</keyword>
<dbReference type="EC" id="2.3.1.179" evidence="3 14"/>
<dbReference type="InterPro" id="IPR016039">
    <property type="entry name" value="Thiolase-like"/>
</dbReference>
<comment type="catalytic activity">
    <reaction evidence="12 14">
        <text>(9Z)-hexadecenoyl-[ACP] + malonyl-[ACP] + H(+) = 3-oxo-(11Z)-octadecenoyl-[ACP] + holo-[ACP] + CO2</text>
        <dbReference type="Rhea" id="RHEA:55040"/>
        <dbReference type="Rhea" id="RHEA-COMP:9623"/>
        <dbReference type="Rhea" id="RHEA-COMP:9685"/>
        <dbReference type="Rhea" id="RHEA-COMP:10800"/>
        <dbReference type="Rhea" id="RHEA-COMP:14074"/>
        <dbReference type="ChEBI" id="CHEBI:15378"/>
        <dbReference type="ChEBI" id="CHEBI:16526"/>
        <dbReference type="ChEBI" id="CHEBI:64479"/>
        <dbReference type="ChEBI" id="CHEBI:78449"/>
        <dbReference type="ChEBI" id="CHEBI:83989"/>
        <dbReference type="ChEBI" id="CHEBI:138538"/>
        <dbReference type="EC" id="2.3.1.179"/>
    </reaction>
</comment>
<evidence type="ECO:0000259" key="17">
    <source>
        <dbReference type="PROSITE" id="PS52004"/>
    </source>
</evidence>
<evidence type="ECO:0000313" key="19">
    <source>
        <dbReference type="Proteomes" id="UP000012283"/>
    </source>
</evidence>
<evidence type="ECO:0000256" key="8">
    <source>
        <dbReference type="ARBA" id="ARBA00023098"/>
    </source>
</evidence>
<evidence type="ECO:0000256" key="15">
    <source>
        <dbReference type="PIRSR" id="PIRSR000447-1"/>
    </source>
</evidence>
<dbReference type="AlphaFoldDB" id="N4W7E0"/>
<keyword evidence="5 14" id="KW-0444">Lipid biosynthesis</keyword>
<evidence type="ECO:0000256" key="5">
    <source>
        <dbReference type="ARBA" id="ARBA00022516"/>
    </source>
</evidence>
<dbReference type="PANTHER" id="PTHR11712">
    <property type="entry name" value="POLYKETIDE SYNTHASE-RELATED"/>
    <property type="match status" value="1"/>
</dbReference>
<dbReference type="eggNOG" id="COG0304">
    <property type="taxonomic scope" value="Bacteria"/>
</dbReference>
<dbReference type="PROSITE" id="PS52004">
    <property type="entry name" value="KS3_2"/>
    <property type="match status" value="1"/>
</dbReference>
<dbReference type="PATRIC" id="fig|1308866.3.peg.2471"/>
<dbReference type="InterPro" id="IPR000794">
    <property type="entry name" value="Beta-ketoacyl_synthase"/>
</dbReference>
<dbReference type="Proteomes" id="UP000012283">
    <property type="component" value="Unassembled WGS sequence"/>
</dbReference>
<evidence type="ECO:0000256" key="6">
    <source>
        <dbReference type="ARBA" id="ARBA00022679"/>
    </source>
</evidence>
<evidence type="ECO:0000256" key="14">
    <source>
        <dbReference type="PIRNR" id="PIRNR000447"/>
    </source>
</evidence>
<dbReference type="PIRSF" id="PIRSF000447">
    <property type="entry name" value="KAS_II"/>
    <property type="match status" value="1"/>
</dbReference>
<evidence type="ECO:0000256" key="16">
    <source>
        <dbReference type="RuleBase" id="RU003694"/>
    </source>
</evidence>
<dbReference type="SMART" id="SM00825">
    <property type="entry name" value="PKS_KS"/>
    <property type="match status" value="1"/>
</dbReference>
<dbReference type="InterPro" id="IPR014031">
    <property type="entry name" value="Ketoacyl_synth_C"/>
</dbReference>
<feature type="domain" description="Ketosynthase family 3 (KS3)" evidence="17">
    <location>
        <begin position="3"/>
        <end position="410"/>
    </location>
</feature>
<dbReference type="InterPro" id="IPR020841">
    <property type="entry name" value="PKS_Beta-ketoAc_synthase_dom"/>
</dbReference>
<keyword evidence="10 14" id="KW-0012">Acyltransferase</keyword>
<dbReference type="NCBIfam" id="TIGR03150">
    <property type="entry name" value="fabF"/>
    <property type="match status" value="1"/>
</dbReference>
<dbReference type="SUPFAM" id="SSF53901">
    <property type="entry name" value="Thiolase-like"/>
    <property type="match status" value="2"/>
</dbReference>
<keyword evidence="9 14" id="KW-0275">Fatty acid biosynthesis</keyword>
<evidence type="ECO:0000313" key="18">
    <source>
        <dbReference type="EMBL" id="ENH96173.1"/>
    </source>
</evidence>
<comment type="caution">
    <text evidence="18">The sequence shown here is derived from an EMBL/GenBank/DDBJ whole genome shotgun (WGS) entry which is preliminary data.</text>
</comment>
<comment type="pathway">
    <text evidence="1 14">Lipid metabolism; fatty acid biosynthesis.</text>
</comment>
<protein>
    <recommendedName>
        <fullName evidence="4 14">3-oxoacyl-[acyl-carrier-protein] synthase 2</fullName>
        <ecNumber evidence="3 14">2.3.1.179</ecNumber>
    </recommendedName>
</protein>
<reference evidence="18 19" key="1">
    <citation type="submission" date="2013-03" db="EMBL/GenBank/DDBJ databases">
        <title>Draft genome sequence of Gracibacillus halophilus YIM-C55.5, a moderately halophilic and thermophilic organism from the Xiaochaidamu salt lake.</title>
        <authorList>
            <person name="Sugumar T."/>
            <person name="Polireddy D.R."/>
            <person name="Antony A."/>
            <person name="Madhava Y.R."/>
            <person name="Sivakumar N."/>
        </authorList>
    </citation>
    <scope>NUCLEOTIDE SEQUENCE [LARGE SCALE GENOMIC DNA]</scope>
    <source>
        <strain evidence="18 19">YIM-C55.5</strain>
    </source>
</reference>
<keyword evidence="19" id="KW-1185">Reference proteome</keyword>
<dbReference type="NCBIfam" id="NF005589">
    <property type="entry name" value="PRK07314.1"/>
    <property type="match status" value="1"/>
</dbReference>
<proteinExistence type="inferred from homology"/>
<dbReference type="InterPro" id="IPR014030">
    <property type="entry name" value="Ketoacyl_synth_N"/>
</dbReference>
<evidence type="ECO:0000256" key="13">
    <source>
        <dbReference type="ARBA" id="ARBA00047659"/>
    </source>
</evidence>
<evidence type="ECO:0000256" key="1">
    <source>
        <dbReference type="ARBA" id="ARBA00005194"/>
    </source>
</evidence>
<evidence type="ECO:0000256" key="11">
    <source>
        <dbReference type="ARBA" id="ARBA00024006"/>
    </source>
</evidence>
<evidence type="ECO:0000256" key="2">
    <source>
        <dbReference type="ARBA" id="ARBA00008467"/>
    </source>
</evidence>
<accession>N4W7E0</accession>
<dbReference type="EMBL" id="APML01000056">
    <property type="protein sequence ID" value="ENH96173.1"/>
    <property type="molecule type" value="Genomic_DNA"/>
</dbReference>
<dbReference type="Pfam" id="PF00109">
    <property type="entry name" value="ketoacyl-synt"/>
    <property type="match status" value="1"/>
</dbReference>
<dbReference type="PANTHER" id="PTHR11712:SF336">
    <property type="entry name" value="3-OXOACYL-[ACYL-CARRIER-PROTEIN] SYNTHASE, MITOCHONDRIAL"/>
    <property type="match status" value="1"/>
</dbReference>
<comment type="function">
    <text evidence="11 14">Involved in the type II fatty acid elongation cycle. Catalyzes the elongation of a wide range of acyl-ACP by the addition of two carbons from malonyl-ACP to an acyl acceptor. Can efficiently catalyze the conversion of palmitoleoyl-ACP (cis-hexadec-9-enoyl-ACP) to cis-vaccenoyl-ACP (cis-octadec-11-enoyl-ACP), an essential step in the thermal regulation of fatty acid composition.</text>
</comment>
<dbReference type="OrthoDB" id="9808669at2"/>
<evidence type="ECO:0000256" key="7">
    <source>
        <dbReference type="ARBA" id="ARBA00022832"/>
    </source>
</evidence>
<dbReference type="FunFam" id="3.40.47.10:FF:000026">
    <property type="entry name" value="3-oxoacyl-[acyl-carrier-protein] synthase 2"/>
    <property type="match status" value="1"/>
</dbReference>
<keyword evidence="7" id="KW-0276">Fatty acid metabolism</keyword>
<evidence type="ECO:0000256" key="10">
    <source>
        <dbReference type="ARBA" id="ARBA00023315"/>
    </source>
</evidence>
<dbReference type="GO" id="GO:0006633">
    <property type="term" value="P:fatty acid biosynthetic process"/>
    <property type="evidence" value="ECO:0007669"/>
    <property type="project" value="UniProtKB-UniRule"/>
</dbReference>
<gene>
    <name evidence="18" type="ORF">J416_12217</name>
</gene>
<comment type="similarity">
    <text evidence="2 14 16">Belongs to the thiolase-like superfamily. Beta-ketoacyl-ACP synthases family.</text>
</comment>
<organism evidence="18 19">
    <name type="scientific">Gracilibacillus halophilus YIM-C55.5</name>
    <dbReference type="NCBI Taxonomy" id="1308866"/>
    <lineage>
        <taxon>Bacteria</taxon>
        <taxon>Bacillati</taxon>
        <taxon>Bacillota</taxon>
        <taxon>Bacilli</taxon>
        <taxon>Bacillales</taxon>
        <taxon>Bacillaceae</taxon>
        <taxon>Gracilibacillus</taxon>
    </lineage>
</organism>
<evidence type="ECO:0000256" key="3">
    <source>
        <dbReference type="ARBA" id="ARBA00012356"/>
    </source>
</evidence>
<dbReference type="UniPathway" id="UPA00094"/>
<sequence length="412" mass="44105">MDKQRVVVTGLGGVTPLGNQVDQFWNALKSGQSGIDVVTKVDKDEFPAKVAAEVKDWDPTEYMDKKESKRMDLFTQYAVGAAKMAVEDAELEITDEIANRVGVWIGSGIGGMATYDDQFRKYVDKGYRRVSPFFVPMLIADMASGQVSIQLGAKGINNCSVTACASGANSIGDAFKVIERGDADYMIAGGAEAPLTPMAFAGFSTAKALSFNDDPNTASRPFDKDRDGFIMGEGAGILILESLESAQKRGAHIYAEIAGYGASGDAYHITSPAPEGEGASRSMQQAIDDADIQSDRVDYINAHGTSTEYNDLTETQAIKTVFGDHAYELDVSSTKSMTGHLLGAAGAIEAIACVKSIEENIVAPTINYETPDSNCDLNYVPNEAKEREVNVALSNSLGFGGHNVSLIFKKYE</sequence>
<dbReference type="GO" id="GO:0005829">
    <property type="term" value="C:cytosol"/>
    <property type="evidence" value="ECO:0007669"/>
    <property type="project" value="TreeGrafter"/>
</dbReference>
<dbReference type="GO" id="GO:0004315">
    <property type="term" value="F:3-oxoacyl-[acyl-carrier-protein] synthase activity"/>
    <property type="evidence" value="ECO:0007669"/>
    <property type="project" value="UniProtKB-UniRule"/>
</dbReference>
<name>N4W7E0_9BACI</name>
<comment type="catalytic activity">
    <reaction evidence="13 14">
        <text>a fatty acyl-[ACP] + malonyl-[ACP] + H(+) = a 3-oxoacyl-[ACP] + holo-[ACP] + CO2</text>
        <dbReference type="Rhea" id="RHEA:22836"/>
        <dbReference type="Rhea" id="RHEA-COMP:9623"/>
        <dbReference type="Rhea" id="RHEA-COMP:9685"/>
        <dbReference type="Rhea" id="RHEA-COMP:9916"/>
        <dbReference type="Rhea" id="RHEA-COMP:14125"/>
        <dbReference type="ChEBI" id="CHEBI:15378"/>
        <dbReference type="ChEBI" id="CHEBI:16526"/>
        <dbReference type="ChEBI" id="CHEBI:64479"/>
        <dbReference type="ChEBI" id="CHEBI:78449"/>
        <dbReference type="ChEBI" id="CHEBI:78776"/>
        <dbReference type="ChEBI" id="CHEBI:138651"/>
    </reaction>
</comment>
<dbReference type="Pfam" id="PF02801">
    <property type="entry name" value="Ketoacyl-synt_C"/>
    <property type="match status" value="1"/>
</dbReference>
<evidence type="ECO:0000256" key="12">
    <source>
        <dbReference type="ARBA" id="ARBA00047318"/>
    </source>
</evidence>
<dbReference type="RefSeq" id="WP_003472165.1">
    <property type="nucleotide sequence ID" value="NZ_APML01000056.1"/>
</dbReference>
<evidence type="ECO:0000256" key="4">
    <source>
        <dbReference type="ARBA" id="ARBA00014657"/>
    </source>
</evidence>
<dbReference type="NCBIfam" id="NF004970">
    <property type="entry name" value="PRK06333.1"/>
    <property type="match status" value="1"/>
</dbReference>
<evidence type="ECO:0000256" key="9">
    <source>
        <dbReference type="ARBA" id="ARBA00023160"/>
    </source>
</evidence>
<dbReference type="STRING" id="1308866.J416_12217"/>
<dbReference type="Gene3D" id="3.40.47.10">
    <property type="match status" value="1"/>
</dbReference>
<dbReference type="InterPro" id="IPR017568">
    <property type="entry name" value="3-oxoacyl-ACP_synth-2"/>
</dbReference>
<dbReference type="CDD" id="cd00834">
    <property type="entry name" value="KAS_I_II"/>
    <property type="match status" value="1"/>
</dbReference>
<keyword evidence="6 14" id="KW-0808">Transferase</keyword>
<feature type="active site" description="For beta-ketoacyl synthase activity" evidence="15">
    <location>
        <position position="164"/>
    </location>
</feature>